<comment type="similarity">
    <text evidence="2">Belongs to the SAM50/omp85 family.</text>
</comment>
<organism evidence="7 8">
    <name type="scientific">Amanita muscaria (strain Koide BX008)</name>
    <dbReference type="NCBI Taxonomy" id="946122"/>
    <lineage>
        <taxon>Eukaryota</taxon>
        <taxon>Fungi</taxon>
        <taxon>Dikarya</taxon>
        <taxon>Basidiomycota</taxon>
        <taxon>Agaricomycotina</taxon>
        <taxon>Agaricomycetes</taxon>
        <taxon>Agaricomycetidae</taxon>
        <taxon>Agaricales</taxon>
        <taxon>Pluteineae</taxon>
        <taxon>Amanitaceae</taxon>
        <taxon>Amanita</taxon>
    </lineage>
</organism>
<sequence length="494" mass="54034">MFKPPLQNTSAPRDQEPDADLQKILDWHAKRRERLLRGEYESHVLRLSELVNQNMESPMRIGAVRVEGATNTRKSFLASLIDPVLAQPANTLEDVLHTTRRISQTLQKSNLFKHVEARLESSRQPLASPQDVDVVFKTRELGRYYLNTSTELGNNEGTASATARIRNVFGGGETFEANMAAGTKTKKSFRGALSFPLSSDLRTYGELLAYGLERDHTSYASCTEDAKGFKAIVRNGSHNEGYHELAYEVVHRYLGNLAPTASMSMRSAAGPSTKSALSLTYIRDTRDDQIAATRGFYIRLFQEIAGAGAKIPLRSGMSTATTAQTPSSIGLGGDASFYKAEAETQVSRQIVDGVSMSVALRSGILLGLSDKPVAPFPDRFQIGGPTSVRAFKSFGMGPRDGPDSLGGDIFYSLGLSLVTNIPRKPHWPVKAHTWINAGQLDSLNYGEPSISAGLGIIYRFDPIRLEVNFGMPLTANKSDVLRRGIQVGMGLEFL</sequence>
<evidence type="ECO:0000313" key="8">
    <source>
        <dbReference type="Proteomes" id="UP000054549"/>
    </source>
</evidence>
<dbReference type="EMBL" id="KN818255">
    <property type="protein sequence ID" value="KIL63859.1"/>
    <property type="molecule type" value="Genomic_DNA"/>
</dbReference>
<comment type="subcellular location">
    <subcellularLocation>
        <location evidence="1">Mitochondrion outer membrane</location>
        <topology evidence="1">Multi-pass membrane protein</topology>
    </subcellularLocation>
</comment>
<name>A0A0C2TAV9_AMAMK</name>
<dbReference type="InParanoid" id="A0A0C2TAV9"/>
<gene>
    <name evidence="7" type="ORF">M378DRAFT_186916</name>
</gene>
<dbReference type="OrthoDB" id="1724197at2759"/>
<keyword evidence="5" id="KW-0472">Membrane</keyword>
<dbReference type="InterPro" id="IPR039910">
    <property type="entry name" value="D15-like"/>
</dbReference>
<evidence type="ECO:0000256" key="4">
    <source>
        <dbReference type="ARBA" id="ARBA00022692"/>
    </source>
</evidence>
<keyword evidence="8" id="KW-1185">Reference proteome</keyword>
<dbReference type="HOGENOM" id="CLU_014798_3_1_1"/>
<evidence type="ECO:0000256" key="3">
    <source>
        <dbReference type="ARBA" id="ARBA00022452"/>
    </source>
</evidence>
<dbReference type="STRING" id="946122.A0A0C2TAV9"/>
<protein>
    <recommendedName>
        <fullName evidence="6">Bacterial surface antigen (D15) domain-containing protein</fullName>
    </recommendedName>
</protein>
<evidence type="ECO:0000256" key="5">
    <source>
        <dbReference type="ARBA" id="ARBA00023136"/>
    </source>
</evidence>
<feature type="domain" description="Bacterial surface antigen (D15)" evidence="6">
    <location>
        <begin position="167"/>
        <end position="493"/>
    </location>
</feature>
<dbReference type="GO" id="GO:0045040">
    <property type="term" value="P:protein insertion into mitochondrial outer membrane"/>
    <property type="evidence" value="ECO:0007669"/>
    <property type="project" value="TreeGrafter"/>
</dbReference>
<dbReference type="Gene3D" id="2.40.160.50">
    <property type="entry name" value="membrane protein fhac: a member of the omp85/tpsb transporter family"/>
    <property type="match status" value="1"/>
</dbReference>
<dbReference type="Pfam" id="PF01103">
    <property type="entry name" value="Omp85"/>
    <property type="match status" value="1"/>
</dbReference>
<accession>A0A0C2TAV9</accession>
<dbReference type="GO" id="GO:0005741">
    <property type="term" value="C:mitochondrial outer membrane"/>
    <property type="evidence" value="ECO:0007669"/>
    <property type="project" value="UniProtKB-SubCell"/>
</dbReference>
<dbReference type="PANTHER" id="PTHR12815">
    <property type="entry name" value="SORTING AND ASSEMBLY MACHINERY SAMM50 PROTEIN FAMILY MEMBER"/>
    <property type="match status" value="1"/>
</dbReference>
<dbReference type="AlphaFoldDB" id="A0A0C2TAV9"/>
<proteinExistence type="inferred from homology"/>
<dbReference type="PANTHER" id="PTHR12815:SF18">
    <property type="entry name" value="SORTING AND ASSEMBLY MACHINERY COMPONENT 50 HOMOLOG"/>
    <property type="match status" value="1"/>
</dbReference>
<keyword evidence="3" id="KW-1134">Transmembrane beta strand</keyword>
<evidence type="ECO:0000259" key="6">
    <source>
        <dbReference type="Pfam" id="PF01103"/>
    </source>
</evidence>
<dbReference type="FunCoup" id="A0A0C2TAV9">
    <property type="interactions" value="458"/>
</dbReference>
<reference evidence="7 8" key="1">
    <citation type="submission" date="2014-04" db="EMBL/GenBank/DDBJ databases">
        <title>Evolutionary Origins and Diversification of the Mycorrhizal Mutualists.</title>
        <authorList>
            <consortium name="DOE Joint Genome Institute"/>
            <consortium name="Mycorrhizal Genomics Consortium"/>
            <person name="Kohler A."/>
            <person name="Kuo A."/>
            <person name="Nagy L.G."/>
            <person name="Floudas D."/>
            <person name="Copeland A."/>
            <person name="Barry K.W."/>
            <person name="Cichocki N."/>
            <person name="Veneault-Fourrey C."/>
            <person name="LaButti K."/>
            <person name="Lindquist E.A."/>
            <person name="Lipzen A."/>
            <person name="Lundell T."/>
            <person name="Morin E."/>
            <person name="Murat C."/>
            <person name="Riley R."/>
            <person name="Ohm R."/>
            <person name="Sun H."/>
            <person name="Tunlid A."/>
            <person name="Henrissat B."/>
            <person name="Grigoriev I.V."/>
            <person name="Hibbett D.S."/>
            <person name="Martin F."/>
        </authorList>
    </citation>
    <scope>NUCLEOTIDE SEQUENCE [LARGE SCALE GENOMIC DNA]</scope>
    <source>
        <strain evidence="7 8">Koide BX008</strain>
    </source>
</reference>
<dbReference type="InterPro" id="IPR000184">
    <property type="entry name" value="Bac_surfAg_D15"/>
</dbReference>
<evidence type="ECO:0000256" key="2">
    <source>
        <dbReference type="ARBA" id="ARBA00010913"/>
    </source>
</evidence>
<keyword evidence="4" id="KW-0812">Transmembrane</keyword>
<dbReference type="Proteomes" id="UP000054549">
    <property type="component" value="Unassembled WGS sequence"/>
</dbReference>
<evidence type="ECO:0000256" key="1">
    <source>
        <dbReference type="ARBA" id="ARBA00004374"/>
    </source>
</evidence>
<evidence type="ECO:0000313" key="7">
    <source>
        <dbReference type="EMBL" id="KIL63859.1"/>
    </source>
</evidence>